<keyword evidence="1" id="KW-0472">Membrane</keyword>
<dbReference type="Proteomes" id="UP000439903">
    <property type="component" value="Unassembled WGS sequence"/>
</dbReference>
<proteinExistence type="predicted"/>
<dbReference type="AlphaFoldDB" id="A0A8H3ZXQ2"/>
<evidence type="ECO:0000313" key="2">
    <source>
        <dbReference type="EMBL" id="KAF0353691.1"/>
    </source>
</evidence>
<reference evidence="2 3" key="1">
    <citation type="journal article" date="2019" name="Environ. Microbiol.">
        <title>At the nexus of three kingdoms: the genome of the mycorrhizal fungus Gigaspora margarita provides insights into plant, endobacterial and fungal interactions.</title>
        <authorList>
            <person name="Venice F."/>
            <person name="Ghignone S."/>
            <person name="Salvioli di Fossalunga A."/>
            <person name="Amselem J."/>
            <person name="Novero M."/>
            <person name="Xianan X."/>
            <person name="Sedzielewska Toro K."/>
            <person name="Morin E."/>
            <person name="Lipzen A."/>
            <person name="Grigoriev I.V."/>
            <person name="Henrissat B."/>
            <person name="Martin F.M."/>
            <person name="Bonfante P."/>
        </authorList>
    </citation>
    <scope>NUCLEOTIDE SEQUENCE [LARGE SCALE GENOMIC DNA]</scope>
    <source>
        <strain evidence="2 3">BEG34</strain>
    </source>
</reference>
<protein>
    <submittedName>
        <fullName evidence="2">Uncharacterized protein</fullName>
    </submittedName>
</protein>
<keyword evidence="3" id="KW-1185">Reference proteome</keyword>
<keyword evidence="1" id="KW-1133">Transmembrane helix</keyword>
<feature type="transmembrane region" description="Helical" evidence="1">
    <location>
        <begin position="92"/>
        <end position="112"/>
    </location>
</feature>
<accession>A0A8H3ZXQ2</accession>
<organism evidence="2 3">
    <name type="scientific">Gigaspora margarita</name>
    <dbReference type="NCBI Taxonomy" id="4874"/>
    <lineage>
        <taxon>Eukaryota</taxon>
        <taxon>Fungi</taxon>
        <taxon>Fungi incertae sedis</taxon>
        <taxon>Mucoromycota</taxon>
        <taxon>Glomeromycotina</taxon>
        <taxon>Glomeromycetes</taxon>
        <taxon>Diversisporales</taxon>
        <taxon>Gigasporaceae</taxon>
        <taxon>Gigaspora</taxon>
    </lineage>
</organism>
<evidence type="ECO:0000256" key="1">
    <source>
        <dbReference type="SAM" id="Phobius"/>
    </source>
</evidence>
<dbReference type="EMBL" id="WTPW01003118">
    <property type="protein sequence ID" value="KAF0353691.1"/>
    <property type="molecule type" value="Genomic_DNA"/>
</dbReference>
<sequence length="143" mass="15594">MTSIGHGSTQTQSQSALTYLEYTATLLPNVLIVYIGGRNGSSSNVSFTNMTQVCTSEYQFLAPAVKEQPKEALIAANEAQDGILSYMEVQHMIVLAILLMCFLVLNTNSWVWSVPSVSETSALPLTQHSAELFKNNMILAFGN</sequence>
<dbReference type="OrthoDB" id="432528at2759"/>
<name>A0A8H3ZXQ2_GIGMA</name>
<comment type="caution">
    <text evidence="2">The sequence shown here is derived from an EMBL/GenBank/DDBJ whole genome shotgun (WGS) entry which is preliminary data.</text>
</comment>
<keyword evidence="1" id="KW-0812">Transmembrane</keyword>
<evidence type="ECO:0000313" key="3">
    <source>
        <dbReference type="Proteomes" id="UP000439903"/>
    </source>
</evidence>
<gene>
    <name evidence="2" type="ORF">F8M41_015111</name>
</gene>